<reference evidence="1 2" key="1">
    <citation type="journal article" date="2022" name="Nat. Ecol. Evol.">
        <title>A masculinizing supergene underlies an exaggerated male reproductive morph in a spider.</title>
        <authorList>
            <person name="Hendrickx F."/>
            <person name="De Corte Z."/>
            <person name="Sonet G."/>
            <person name="Van Belleghem S.M."/>
            <person name="Kostlbacher S."/>
            <person name="Vangestel C."/>
        </authorList>
    </citation>
    <scope>NUCLEOTIDE SEQUENCE [LARGE SCALE GENOMIC DNA]</scope>
    <source>
        <strain evidence="1">W744_W776</strain>
    </source>
</reference>
<evidence type="ECO:0008006" key="3">
    <source>
        <dbReference type="Google" id="ProtNLM"/>
    </source>
</evidence>
<dbReference type="GO" id="GO:0016791">
    <property type="term" value="F:phosphatase activity"/>
    <property type="evidence" value="ECO:0007669"/>
    <property type="project" value="UniProtKB-ARBA"/>
</dbReference>
<accession>A0AAV6UFI4</accession>
<dbReference type="EMBL" id="JAFNEN010000438">
    <property type="protein sequence ID" value="KAG8182974.1"/>
    <property type="molecule type" value="Genomic_DNA"/>
</dbReference>
<dbReference type="Proteomes" id="UP000827092">
    <property type="component" value="Unassembled WGS sequence"/>
</dbReference>
<name>A0AAV6UFI4_9ARAC</name>
<evidence type="ECO:0000313" key="1">
    <source>
        <dbReference type="EMBL" id="KAG8182974.1"/>
    </source>
</evidence>
<gene>
    <name evidence="1" type="ORF">JTE90_013425</name>
</gene>
<dbReference type="InterPro" id="IPR029033">
    <property type="entry name" value="His_PPase_superfam"/>
</dbReference>
<comment type="caution">
    <text evidence="1">The sequence shown here is derived from an EMBL/GenBank/DDBJ whole genome shotgun (WGS) entry which is preliminary data.</text>
</comment>
<evidence type="ECO:0000313" key="2">
    <source>
        <dbReference type="Proteomes" id="UP000827092"/>
    </source>
</evidence>
<dbReference type="Gene3D" id="3.40.50.1240">
    <property type="entry name" value="Phosphoglycerate mutase-like"/>
    <property type="match status" value="1"/>
</dbReference>
<organism evidence="1 2">
    <name type="scientific">Oedothorax gibbosus</name>
    <dbReference type="NCBI Taxonomy" id="931172"/>
    <lineage>
        <taxon>Eukaryota</taxon>
        <taxon>Metazoa</taxon>
        <taxon>Ecdysozoa</taxon>
        <taxon>Arthropoda</taxon>
        <taxon>Chelicerata</taxon>
        <taxon>Arachnida</taxon>
        <taxon>Araneae</taxon>
        <taxon>Araneomorphae</taxon>
        <taxon>Entelegynae</taxon>
        <taxon>Araneoidea</taxon>
        <taxon>Linyphiidae</taxon>
        <taxon>Erigoninae</taxon>
        <taxon>Oedothorax</taxon>
    </lineage>
</organism>
<keyword evidence="2" id="KW-1185">Reference proteome</keyword>
<dbReference type="AlphaFoldDB" id="A0AAV6UFI4"/>
<protein>
    <recommendedName>
        <fullName evidence="3">Vitellogenin</fullName>
    </recommendedName>
</protein>
<proteinExistence type="predicted"/>
<sequence length="104" mass="12053">MVLDIIVSAIELPRAEMFFVYKELPYLRVPLHAVIKLTPVAYGCEMELFQLPIEAVDTHREKPKVPGYLDEKFKFKALDQDLETVINEIEDQKPFIHVSSTTVY</sequence>